<keyword evidence="3" id="KW-0012">Acyltransferase</keyword>
<evidence type="ECO:0000256" key="2">
    <source>
        <dbReference type="ARBA" id="ARBA00022679"/>
    </source>
</evidence>
<sequence length="205" mass="22782">MKYDFYFPELGEGLFEGYIVAYLVKEGEHVVEDQPLVEVQTDKVTTVLPSPVVTNLLAHKERLKRNKGVNVTLTPIFVKALSQTLHQFTLFNSNDQNGSLKLFSAHNIGIAVDTQDGVVIPNIKQVNEKSVDVLADEINELIDRARSKKMFFADSREGTITISNVGAIGGGFATPIIFYPQVSNISLYRADKKVVVTQNDEIVVR</sequence>
<dbReference type="SUPFAM" id="SSF52777">
    <property type="entry name" value="CoA-dependent acyltransferases"/>
    <property type="match status" value="1"/>
</dbReference>
<dbReference type="InterPro" id="IPR011053">
    <property type="entry name" value="Single_hybrid_motif"/>
</dbReference>
<name>A0AAP6ZYT9_PAEAL</name>
<dbReference type="Pfam" id="PF00198">
    <property type="entry name" value="2-oxoacid_dh"/>
    <property type="match status" value="1"/>
</dbReference>
<evidence type="ECO:0000313" key="5">
    <source>
        <dbReference type="EMBL" id="NOJ71345.1"/>
    </source>
</evidence>
<dbReference type="GO" id="GO:0005737">
    <property type="term" value="C:cytoplasm"/>
    <property type="evidence" value="ECO:0007669"/>
    <property type="project" value="TreeGrafter"/>
</dbReference>
<evidence type="ECO:0000256" key="3">
    <source>
        <dbReference type="ARBA" id="ARBA00023315"/>
    </source>
</evidence>
<dbReference type="InterPro" id="IPR050743">
    <property type="entry name" value="2-oxoacid_DH_E2_comp"/>
</dbReference>
<evidence type="ECO:0000256" key="1">
    <source>
        <dbReference type="ARBA" id="ARBA00001938"/>
    </source>
</evidence>
<organism evidence="5 6">
    <name type="scientific">Paenibacillus alvei</name>
    <name type="common">Bacillus alvei</name>
    <dbReference type="NCBI Taxonomy" id="44250"/>
    <lineage>
        <taxon>Bacteria</taxon>
        <taxon>Bacillati</taxon>
        <taxon>Bacillota</taxon>
        <taxon>Bacilli</taxon>
        <taxon>Bacillales</taxon>
        <taxon>Paenibacillaceae</taxon>
        <taxon>Paenibacillus</taxon>
    </lineage>
</organism>
<reference evidence="5 6" key="1">
    <citation type="submission" date="2020-05" db="EMBL/GenBank/DDBJ databases">
        <title>Whole genome sequencing and identification of novel metabolites from Paenibacillus alvei strain JR949.</title>
        <authorList>
            <person name="Rajendhran J."/>
            <person name="Sree Pranav P."/>
            <person name="Mahalakshmi B."/>
            <person name="Karthikeyan R."/>
        </authorList>
    </citation>
    <scope>NUCLEOTIDE SEQUENCE [LARGE SCALE GENOMIC DNA]</scope>
    <source>
        <strain evidence="5 6">JR949</strain>
    </source>
</reference>
<dbReference type="EMBL" id="JABFOR010000013">
    <property type="protein sequence ID" value="NOJ71345.1"/>
    <property type="molecule type" value="Genomic_DNA"/>
</dbReference>
<proteinExistence type="predicted"/>
<dbReference type="InterPro" id="IPR023213">
    <property type="entry name" value="CAT-like_dom_sf"/>
</dbReference>
<dbReference type="CDD" id="cd06849">
    <property type="entry name" value="lipoyl_domain"/>
    <property type="match status" value="1"/>
</dbReference>
<dbReference type="SUPFAM" id="SSF51230">
    <property type="entry name" value="Single hybrid motif"/>
    <property type="match status" value="1"/>
</dbReference>
<protein>
    <recommendedName>
        <fullName evidence="4">2-oxoacid dehydrogenase acyltransferase catalytic domain-containing protein</fullName>
    </recommendedName>
</protein>
<evidence type="ECO:0000259" key="4">
    <source>
        <dbReference type="Pfam" id="PF00198"/>
    </source>
</evidence>
<dbReference type="InterPro" id="IPR001078">
    <property type="entry name" value="2-oxoacid_DH_actylTfrase"/>
</dbReference>
<dbReference type="GO" id="GO:0016407">
    <property type="term" value="F:acetyltransferase activity"/>
    <property type="evidence" value="ECO:0007669"/>
    <property type="project" value="TreeGrafter"/>
</dbReference>
<dbReference type="PANTHER" id="PTHR43178">
    <property type="entry name" value="DIHYDROLIPOAMIDE ACETYLTRANSFERASE COMPONENT OF PYRUVATE DEHYDROGENASE COMPLEX"/>
    <property type="match status" value="1"/>
</dbReference>
<feature type="domain" description="2-oxoacid dehydrogenase acyltransferase catalytic" evidence="4">
    <location>
        <begin position="52"/>
        <end position="205"/>
    </location>
</feature>
<dbReference type="Proteomes" id="UP000552038">
    <property type="component" value="Unassembled WGS sequence"/>
</dbReference>
<dbReference type="AlphaFoldDB" id="A0AAP6ZYT9"/>
<gene>
    <name evidence="5" type="ORF">HMI46_12325</name>
</gene>
<keyword evidence="2" id="KW-0808">Transferase</keyword>
<dbReference type="PANTHER" id="PTHR43178:SF5">
    <property type="entry name" value="LIPOAMIDE ACYLTRANSFERASE COMPONENT OF BRANCHED-CHAIN ALPHA-KETO ACID DEHYDROGENASE COMPLEX, MITOCHONDRIAL"/>
    <property type="match status" value="1"/>
</dbReference>
<dbReference type="Gene3D" id="3.30.559.10">
    <property type="entry name" value="Chloramphenicol acetyltransferase-like domain"/>
    <property type="match status" value="1"/>
</dbReference>
<comment type="cofactor">
    <cofactor evidence="1">
        <name>(R)-lipoate</name>
        <dbReference type="ChEBI" id="CHEBI:83088"/>
    </cofactor>
</comment>
<dbReference type="GO" id="GO:0031405">
    <property type="term" value="F:lipoic acid binding"/>
    <property type="evidence" value="ECO:0007669"/>
    <property type="project" value="TreeGrafter"/>
</dbReference>
<comment type="caution">
    <text evidence="5">The sequence shown here is derived from an EMBL/GenBank/DDBJ whole genome shotgun (WGS) entry which is preliminary data.</text>
</comment>
<accession>A0AAP6ZYT9</accession>
<evidence type="ECO:0000313" key="6">
    <source>
        <dbReference type="Proteomes" id="UP000552038"/>
    </source>
</evidence>